<dbReference type="RefSeq" id="WP_015557382.1">
    <property type="nucleotide sequence ID" value="NC_021039.1"/>
</dbReference>
<feature type="transmembrane region" description="Helical" evidence="3">
    <location>
        <begin position="109"/>
        <end position="132"/>
    </location>
</feature>
<dbReference type="KEGG" id="rch:RUM_02280"/>
<evidence type="ECO:0000256" key="3">
    <source>
        <dbReference type="SAM" id="Phobius"/>
    </source>
</evidence>
<gene>
    <name evidence="4" type="ordered locus">RUM_02280</name>
</gene>
<dbReference type="PATRIC" id="fig|213810.4.peg.79"/>
<dbReference type="GeneID" id="83155063"/>
<keyword evidence="2 3" id="KW-1133">Transmembrane helix</keyword>
<evidence type="ECO:0000313" key="4">
    <source>
        <dbReference type="EMBL" id="CBL16475.1"/>
    </source>
</evidence>
<keyword evidence="1 3" id="KW-0812">Transmembrane</keyword>
<dbReference type="PANTHER" id="PTHR37815">
    <property type="entry name" value="UPF0397 PROTEIN BC_2624-RELATED"/>
    <property type="match status" value="1"/>
</dbReference>
<sequence length="173" mass="18440">MMEKEKKLRNMVYTGLFAALICLTTAFILHIPVGNGYIHLGDSFIYLAACMLPMPYGILAAAIGGSMADLLSGYAIYAIPTAIIKSMLAGCFYSMGVSRTKTLLSRRSVIASVACVAITVVGYYLTAVILYGNPVAQIAETVPANLVQAGCSAALFCIAAFALDRVKLPMLRR</sequence>
<dbReference type="InterPro" id="IPR023812">
    <property type="entry name" value="CHP04002"/>
</dbReference>
<feature type="transmembrane region" description="Helical" evidence="3">
    <location>
        <begin position="12"/>
        <end position="32"/>
    </location>
</feature>
<keyword evidence="5" id="KW-1185">Reference proteome</keyword>
<dbReference type="Pfam" id="PF07155">
    <property type="entry name" value="ECF-ribofla_trS"/>
    <property type="match status" value="1"/>
</dbReference>
<name>D4LA30_RUMC1</name>
<dbReference type="STRING" id="213810.RUM_02280"/>
<accession>D4LA30</accession>
<dbReference type="AlphaFoldDB" id="D4LA30"/>
<dbReference type="HOGENOM" id="CLU_084705_0_1_9"/>
<evidence type="ECO:0000313" key="5">
    <source>
        <dbReference type="Proteomes" id="UP000007054"/>
    </source>
</evidence>
<feature type="transmembrane region" description="Helical" evidence="3">
    <location>
        <begin position="144"/>
        <end position="163"/>
    </location>
</feature>
<reference evidence="4" key="2">
    <citation type="submission" date="2010-03" db="EMBL/GenBank/DDBJ databases">
        <authorList>
            <person name="Pajon A."/>
        </authorList>
    </citation>
    <scope>NUCLEOTIDE SEQUENCE</scope>
    <source>
        <strain evidence="4">Type strain: 18P13</strain>
    </source>
</reference>
<protein>
    <submittedName>
        <fullName evidence="4">Predicted membrane protein</fullName>
    </submittedName>
</protein>
<organism evidence="4 5">
    <name type="scientific">Ruminococcus champanellensis (strain DSM 18848 / JCM 17042 / KCTC 15320 / 18P13)</name>
    <dbReference type="NCBI Taxonomy" id="213810"/>
    <lineage>
        <taxon>Bacteria</taxon>
        <taxon>Bacillati</taxon>
        <taxon>Bacillota</taxon>
        <taxon>Clostridia</taxon>
        <taxon>Eubacteriales</taxon>
        <taxon>Oscillospiraceae</taxon>
        <taxon>Ruminococcus</taxon>
    </lineage>
</organism>
<proteinExistence type="predicted"/>
<keyword evidence="3" id="KW-0472">Membrane</keyword>
<dbReference type="Gene3D" id="1.10.1760.20">
    <property type="match status" value="1"/>
</dbReference>
<feature type="transmembrane region" description="Helical" evidence="3">
    <location>
        <begin position="74"/>
        <end position="97"/>
    </location>
</feature>
<feature type="transmembrane region" description="Helical" evidence="3">
    <location>
        <begin position="44"/>
        <end position="68"/>
    </location>
</feature>
<dbReference type="GO" id="GO:0016020">
    <property type="term" value="C:membrane"/>
    <property type="evidence" value="ECO:0007669"/>
    <property type="project" value="InterPro"/>
</dbReference>
<evidence type="ECO:0000256" key="2">
    <source>
        <dbReference type="ARBA" id="ARBA00022989"/>
    </source>
</evidence>
<reference evidence="4" key="1">
    <citation type="submission" date="2010-03" db="EMBL/GenBank/DDBJ databases">
        <title>The genome sequence of Ruminococcus sp. 18P13.</title>
        <authorList>
            <consortium name="metaHIT consortium -- http://www.metahit.eu/"/>
            <person name="Pajon A."/>
            <person name="Turner K."/>
            <person name="Parkhill J."/>
            <person name="Bernalier A."/>
        </authorList>
    </citation>
    <scope>NUCLEOTIDE SEQUENCE [LARGE SCALE GENOMIC DNA]</scope>
    <source>
        <strain evidence="4">Type strain: 18P13</strain>
    </source>
</reference>
<dbReference type="EMBL" id="FP929052">
    <property type="protein sequence ID" value="CBL16475.1"/>
    <property type="molecule type" value="Genomic_DNA"/>
</dbReference>
<evidence type="ECO:0000256" key="1">
    <source>
        <dbReference type="ARBA" id="ARBA00022692"/>
    </source>
</evidence>
<dbReference type="InterPro" id="IPR009825">
    <property type="entry name" value="ECF_substrate-spec-like"/>
</dbReference>
<dbReference type="PANTHER" id="PTHR37815:SF3">
    <property type="entry name" value="UPF0397 PROTEIN SPR0429"/>
    <property type="match status" value="1"/>
</dbReference>
<dbReference type="Proteomes" id="UP000007054">
    <property type="component" value="Chromosome"/>
</dbReference>
<dbReference type="NCBIfam" id="TIGR04002">
    <property type="entry name" value="TIGR04002 family protein"/>
    <property type="match status" value="1"/>
</dbReference>